<evidence type="ECO:0000259" key="1">
    <source>
        <dbReference type="PROSITE" id="PS51286"/>
    </source>
</evidence>
<dbReference type="Proteomes" id="UP000695000">
    <property type="component" value="Unplaced"/>
</dbReference>
<reference evidence="3" key="1">
    <citation type="submission" date="2025-08" db="UniProtKB">
        <authorList>
            <consortium name="RefSeq"/>
        </authorList>
    </citation>
    <scope>IDENTIFICATION</scope>
    <source>
        <tissue evidence="3">Whole Larva</tissue>
    </source>
</reference>
<dbReference type="InterPro" id="IPR010622">
    <property type="entry name" value="FAST_Leu-rich"/>
</dbReference>
<dbReference type="PROSITE" id="PS51286">
    <property type="entry name" value="RAP"/>
    <property type="match status" value="1"/>
</dbReference>
<protein>
    <submittedName>
        <fullName evidence="3">FAST kinase domain-containing protein 1, mitochondrial-like</fullName>
    </submittedName>
</protein>
<sequence length="913" mass="107505">MLILRRISYQLMRSYKLRPSTFLAAKKLKFSPSISTNFIRNFHTNTALHEYHEESCYINDDEAFDSEEYFNNILNQDQPMLVKDILYPNSSDPLINDIKKCSCVQDVLNFINKFSNILDYTHHAQIVLVLWDLQKMFCHINTITNEKPEIKALLNDYICQLLNQEEIKSLLESIKEDEFDDANVLSATLLYLHKIGVDVGHDTMQKLIRELEGKLCEDFSVVGASRYTQTVFSNYNLASYFYCKNLIPHIYNFIDKCDTAEDIRSISICLNNLNKIVTEEVLEKYKNKVRGLIENGVINKNEHVTILKVVMFLNFPHWRYRNTLLISQCIMQLQNHINILNVHQLINVFDVLLKNYEPAEIVNETQRCALKFLHQLDSDQTGSLEVRLKLLSCIASFSLPSQRPQFINIVKKFMEYDMSGQNLLDFFKVLLYMKNSDPLMCKAYWTKLLKVMEHNLEFKNAYLLKVCNNYINFHQSTNLRHVKLEKRLNQWLEGEIEQGIINYIPARFAMLSSFVLAYGNDVSILNHVVNKLSIQWQQINTVDCYNLSRSFQIGLYQSQNRLLQSRYVNIFNATIDKCIKRDLQEDEINMSKLQLLIKTMMCRGAGRSKHMMSKLMQAKVNSEDMCSRIIKYMCYALLSSNFFLPNILDAMADYVSRSKNYVMAVNAEKVMYLCYNCGYIPKNSEKFFNSFSDLIVRDQERMPGLSYIQSCLGLSYFNYLSDTFIKQIFTPQFLEKLDAELLNCYSKDIYSERVRNRLMLLNRTVCIDYPESNVPWFHQKYIDEVERKATLISQNAFYDRSFSFKVKLYLIKYFQNSKNILSDVITPYGYHIDYVVQAKEDVKYAVLLMRPKAFTKLHVQLRGMYQTKVRHLEMFGYKVAYVHFDEWKDLVYGEDKINYIRNLFEPNMHETNK</sequence>
<feature type="domain" description="RAP" evidence="1">
    <location>
        <begin position="844"/>
        <end position="902"/>
    </location>
</feature>
<dbReference type="InterPro" id="IPR013579">
    <property type="entry name" value="FAST_2"/>
</dbReference>
<proteinExistence type="predicted"/>
<dbReference type="Pfam" id="PF06743">
    <property type="entry name" value="FAST_1"/>
    <property type="match status" value="1"/>
</dbReference>
<evidence type="ECO:0000313" key="2">
    <source>
        <dbReference type="Proteomes" id="UP000695000"/>
    </source>
</evidence>
<dbReference type="RefSeq" id="XP_017768047.1">
    <property type="nucleotide sequence ID" value="XM_017912558.1"/>
</dbReference>
<gene>
    <name evidence="3" type="primary">LOC108556432</name>
</gene>
<dbReference type="InterPro" id="IPR013584">
    <property type="entry name" value="RAP"/>
</dbReference>
<dbReference type="GeneID" id="108556432"/>
<dbReference type="SMART" id="SM00952">
    <property type="entry name" value="RAP"/>
    <property type="match status" value="1"/>
</dbReference>
<evidence type="ECO:0000313" key="3">
    <source>
        <dbReference type="RefSeq" id="XP_017768047.1"/>
    </source>
</evidence>
<dbReference type="Pfam" id="PF08368">
    <property type="entry name" value="FAST_2"/>
    <property type="match status" value="1"/>
</dbReference>
<name>A0ABM1M0E7_NICVS</name>
<organism evidence="2 3">
    <name type="scientific">Nicrophorus vespilloides</name>
    <name type="common">Boreal carrion beetle</name>
    <dbReference type="NCBI Taxonomy" id="110193"/>
    <lineage>
        <taxon>Eukaryota</taxon>
        <taxon>Metazoa</taxon>
        <taxon>Ecdysozoa</taxon>
        <taxon>Arthropoda</taxon>
        <taxon>Hexapoda</taxon>
        <taxon>Insecta</taxon>
        <taxon>Pterygota</taxon>
        <taxon>Neoptera</taxon>
        <taxon>Endopterygota</taxon>
        <taxon>Coleoptera</taxon>
        <taxon>Polyphaga</taxon>
        <taxon>Staphyliniformia</taxon>
        <taxon>Silphidae</taxon>
        <taxon>Nicrophorinae</taxon>
        <taxon>Nicrophorus</taxon>
    </lineage>
</organism>
<keyword evidence="2" id="KW-1185">Reference proteome</keyword>
<accession>A0ABM1M0E7</accession>